<dbReference type="Pfam" id="PF03901">
    <property type="entry name" value="Glyco_transf_22"/>
    <property type="match status" value="1"/>
</dbReference>
<keyword evidence="4 12" id="KW-0328">Glycosyltransferase</keyword>
<feature type="transmembrane region" description="Helical" evidence="12">
    <location>
        <begin position="148"/>
        <end position="167"/>
    </location>
</feature>
<evidence type="ECO:0000256" key="5">
    <source>
        <dbReference type="ARBA" id="ARBA00022679"/>
    </source>
</evidence>
<evidence type="ECO:0000256" key="3">
    <source>
        <dbReference type="ARBA" id="ARBA00007063"/>
    </source>
</evidence>
<feature type="transmembrane region" description="Helical" evidence="12">
    <location>
        <begin position="179"/>
        <end position="198"/>
    </location>
</feature>
<comment type="function">
    <text evidence="10">Mannosyltransferase that operates in the biosynthetic pathway of dolichol-linked oligosaccharides, the glycan precursors employed in protein asparagine (N)-glycosylation. The assembly of dolichol-linked oligosaccharides begins on the cytosolic side of the endoplasmic reticulum membrane and finishes in its lumen. The sequential addition of sugars to dolichol pyrophosphate produces dolichol-linked oligosaccharides containing fourteen sugars, including two GlcNAcs, nine mannoses and three glucoses. Once assembled, the oligosaccharide is transferred from the lipid to nascent proteins by oligosaccharyltransferases. In the lumen of the endoplasmic reticulum, adds the eighth mannose residue in an alpha-1,6 linkage onto Man(7)GlcNAc(2)-PP-dolichol to produce Man(8)GlcNAc(2)-PP-dolichol.</text>
</comment>
<feature type="transmembrane region" description="Helical" evidence="12">
    <location>
        <begin position="400"/>
        <end position="419"/>
    </location>
</feature>
<gene>
    <name evidence="13" type="ORF">AWRI3578_g3120</name>
</gene>
<dbReference type="AlphaFoldDB" id="A0A1E5R8D9"/>
<feature type="transmembrane region" description="Helical" evidence="12">
    <location>
        <begin position="352"/>
        <end position="371"/>
    </location>
</feature>
<comment type="caution">
    <text evidence="13">The sequence shown here is derived from an EMBL/GenBank/DDBJ whole genome shotgun (WGS) entry which is preliminary data.</text>
</comment>
<dbReference type="GO" id="GO:0052917">
    <property type="term" value="F:dol-P-Man:Man(7)GlcNAc(2)-PP-Dol alpha-1,6-mannosyltransferase activity"/>
    <property type="evidence" value="ECO:0007669"/>
    <property type="project" value="UniProtKB-EC"/>
</dbReference>
<dbReference type="UniPathway" id="UPA00378"/>
<evidence type="ECO:0000256" key="12">
    <source>
        <dbReference type="RuleBase" id="RU363075"/>
    </source>
</evidence>
<organism evidence="13 14">
    <name type="scientific">Hanseniaspora opuntiae</name>
    <dbReference type="NCBI Taxonomy" id="211096"/>
    <lineage>
        <taxon>Eukaryota</taxon>
        <taxon>Fungi</taxon>
        <taxon>Dikarya</taxon>
        <taxon>Ascomycota</taxon>
        <taxon>Saccharomycotina</taxon>
        <taxon>Saccharomycetes</taxon>
        <taxon>Saccharomycodales</taxon>
        <taxon>Saccharomycodaceae</taxon>
        <taxon>Hanseniaspora</taxon>
    </lineage>
</organism>
<evidence type="ECO:0000313" key="13">
    <source>
        <dbReference type="EMBL" id="OEJ83179.1"/>
    </source>
</evidence>
<evidence type="ECO:0000313" key="14">
    <source>
        <dbReference type="Proteomes" id="UP000095605"/>
    </source>
</evidence>
<evidence type="ECO:0000256" key="6">
    <source>
        <dbReference type="ARBA" id="ARBA00022692"/>
    </source>
</evidence>
<keyword evidence="8 12" id="KW-1133">Transmembrane helix</keyword>
<feature type="transmembrane region" description="Helical" evidence="12">
    <location>
        <begin position="431"/>
        <end position="449"/>
    </location>
</feature>
<dbReference type="PANTHER" id="PTHR22760">
    <property type="entry name" value="GLYCOSYLTRANSFERASE"/>
    <property type="match status" value="1"/>
</dbReference>
<dbReference type="PANTHER" id="PTHR22760:SF1">
    <property type="entry name" value="DOL-P-MAN:MAN(7)GLCNAC(2)-PP-DOL ALPHA-1,6-MANNOSYLTRANSFERASE"/>
    <property type="match status" value="1"/>
</dbReference>
<keyword evidence="7 12" id="KW-0256">Endoplasmic reticulum</keyword>
<comment type="similarity">
    <text evidence="3 12">Belongs to the glycosyltransferase 22 family.</text>
</comment>
<keyword evidence="5 13" id="KW-0808">Transferase</keyword>
<dbReference type="OrthoDB" id="19039at2759"/>
<comment type="subcellular location">
    <subcellularLocation>
        <location evidence="1 12">Endoplasmic reticulum membrane</location>
        <topology evidence="1 12">Multi-pass membrane protein</topology>
    </subcellularLocation>
</comment>
<name>A0A1E5R8D9_9ASCO</name>
<feature type="transmembrane region" description="Helical" evidence="12">
    <location>
        <begin position="292"/>
        <end position="315"/>
    </location>
</feature>
<feature type="transmembrane region" description="Helical" evidence="12">
    <location>
        <begin position="84"/>
        <end position="106"/>
    </location>
</feature>
<evidence type="ECO:0000256" key="11">
    <source>
        <dbReference type="ARBA" id="ARBA00048899"/>
    </source>
</evidence>
<feature type="transmembrane region" description="Helical" evidence="12">
    <location>
        <begin position="266"/>
        <end position="286"/>
    </location>
</feature>
<feature type="transmembrane region" description="Helical" evidence="12">
    <location>
        <begin position="455"/>
        <end position="476"/>
    </location>
</feature>
<reference evidence="14" key="1">
    <citation type="journal article" date="2016" name="Genome Announc.">
        <title>Genome sequences of three species of Hanseniaspora isolated from spontaneous wine fermentations.</title>
        <authorList>
            <person name="Sternes P.R."/>
            <person name="Lee D."/>
            <person name="Kutyna D.R."/>
            <person name="Borneman A.R."/>
        </authorList>
    </citation>
    <scope>NUCLEOTIDE SEQUENCE [LARGE SCALE GENOMIC DNA]</scope>
    <source>
        <strain evidence="14">AWRI3578</strain>
    </source>
</reference>
<sequence length="670" mass="76570">MAKGKSSGFEPSAEQKELVQELVDLTLKDREFNEDGELVYKDSKYKNQKEINIEEVIEELDTDAKVTPKSEETVFDDDLDSEGISWYTITPTSYLLILFAFLHMFYSPYTKVEELFNMQAIHDILKYGIFDIYKYDHTKYSYGLSGSFIPPLIIATLMKPFIYLGIIETTTGSLTQMSLQFGARGIIAVMNILSIVFFKNCVQMKLLKQLLNPGSFGSKKKGTASKNSIYSVDEESIVAPSSSLSYWVDVFLLGQFHLMYYCSRSLPNFIIAFALSNVALGLMAMGKFNTSVFLLSFGGMVFNFELFLLAIALVLGQIITESHFTNEIDLTHFLTTEKNDSKDRYIKICKQLLWGVALGASLSFVIDSYFWGHSTIPEVETFFINRNIGMNAGEPVHAYFTKYLLIFFLPPTILALNYYGLQYSYDNFKMFFVLEATALVYMCIMSLKPHKEWRFIAYIVPIMLVIGANGCSFTLININYKDPFGIIIPILISVSPIISLFISIVFSYLGSKNYPGGVALAKFNEHILNDETNKYVNANITVHMDPLTCVTGATLFGEIDQPSKYTITYDKTQDPQEIVKNWGSYDFLIGQYYEDLNELSEFNYTLIGKASVYSGINGYHFETIRDKYKFDNLYDIVRYMIEHRSIDLVHDLFDGIIKYEDVVFIWERDD</sequence>
<accession>A0A1E5R8D9</accession>
<comment type="catalytic activity">
    <reaction evidence="11">
        <text>an alpha-D-Man-(1-&gt;2)-alpha-D-Man-(1-&gt;2)-alpha-D-Man-(1-&gt;3)-[alpha-D-Man-(1-&gt;2)-alpha-D-Man-(1-&gt;3)-alpha-D-Man-(1-&gt;6)]-beta-D-Man-(1-&gt;4)-beta-D-GlcNAc-(1-&gt;4)-alpha-D-GlcNAc-diphospho-di-trans,poly-cis-dolichol + a di-trans,poly-cis-dolichyl beta-D-mannosyl phosphate = an alpha-D-Man-(1-&gt;2)-alpha-D-Man-(1-&gt;2)-alpha-D-Man-(1-&gt;3)-[alpha-D-Man-(1-&gt;2)-alpha-D-Man-(1-&gt;3)-[alpha-D-Man-(1-&gt;6)]-alpha-D-Man-(1-&gt;6)]-beta-D-Man-(1-&gt;4)-beta-D-GlcNAc-(1-&gt;4)-alpha-D-GlcNAc-diphospho-di-trans,poly-cis-dolichol + a di-trans,poly-cis-dolichyl phosphate + H(+)</text>
        <dbReference type="Rhea" id="RHEA:29535"/>
        <dbReference type="Rhea" id="RHEA-COMP:19498"/>
        <dbReference type="Rhea" id="RHEA-COMP:19501"/>
        <dbReference type="Rhea" id="RHEA-COMP:19518"/>
        <dbReference type="Rhea" id="RHEA-COMP:19519"/>
        <dbReference type="ChEBI" id="CHEBI:15378"/>
        <dbReference type="ChEBI" id="CHEBI:57683"/>
        <dbReference type="ChEBI" id="CHEBI:58211"/>
        <dbReference type="ChEBI" id="CHEBI:132517"/>
        <dbReference type="ChEBI" id="CHEBI:132519"/>
        <dbReference type="EC" id="2.4.1.260"/>
    </reaction>
    <physiologicalReaction direction="left-to-right" evidence="11">
        <dbReference type="Rhea" id="RHEA:29536"/>
    </physiologicalReaction>
</comment>
<protein>
    <recommendedName>
        <fullName evidence="12">Mannosyltransferase</fullName>
        <ecNumber evidence="12">2.4.1.-</ecNumber>
    </recommendedName>
</protein>
<evidence type="ECO:0000256" key="9">
    <source>
        <dbReference type="ARBA" id="ARBA00023136"/>
    </source>
</evidence>
<evidence type="ECO:0000256" key="2">
    <source>
        <dbReference type="ARBA" id="ARBA00004922"/>
    </source>
</evidence>
<keyword evidence="9 12" id="KW-0472">Membrane</keyword>
<dbReference type="Proteomes" id="UP000095605">
    <property type="component" value="Unassembled WGS sequence"/>
</dbReference>
<evidence type="ECO:0000256" key="8">
    <source>
        <dbReference type="ARBA" id="ARBA00022989"/>
    </source>
</evidence>
<dbReference type="GO" id="GO:0006487">
    <property type="term" value="P:protein N-linked glycosylation"/>
    <property type="evidence" value="ECO:0007669"/>
    <property type="project" value="TreeGrafter"/>
</dbReference>
<dbReference type="GO" id="GO:0005789">
    <property type="term" value="C:endoplasmic reticulum membrane"/>
    <property type="evidence" value="ECO:0007669"/>
    <property type="project" value="UniProtKB-SubCell"/>
</dbReference>
<dbReference type="EMBL" id="LPNL01000007">
    <property type="protein sequence ID" value="OEJ83179.1"/>
    <property type="molecule type" value="Genomic_DNA"/>
</dbReference>
<dbReference type="InterPro" id="IPR005599">
    <property type="entry name" value="GPI_mannosylTrfase"/>
</dbReference>
<dbReference type="EC" id="2.4.1.-" evidence="12"/>
<proteinExistence type="inferred from homology"/>
<comment type="pathway">
    <text evidence="2">Protein modification; protein glycosylation.</text>
</comment>
<evidence type="ECO:0000256" key="1">
    <source>
        <dbReference type="ARBA" id="ARBA00004477"/>
    </source>
</evidence>
<evidence type="ECO:0000256" key="4">
    <source>
        <dbReference type="ARBA" id="ARBA00022676"/>
    </source>
</evidence>
<evidence type="ECO:0000256" key="10">
    <source>
        <dbReference type="ARBA" id="ARBA00044721"/>
    </source>
</evidence>
<keyword evidence="14" id="KW-1185">Reference proteome</keyword>
<keyword evidence="6 12" id="KW-0812">Transmembrane</keyword>
<evidence type="ECO:0000256" key="7">
    <source>
        <dbReference type="ARBA" id="ARBA00022824"/>
    </source>
</evidence>
<feature type="transmembrane region" description="Helical" evidence="12">
    <location>
        <begin position="488"/>
        <end position="509"/>
    </location>
</feature>